<comment type="caution">
    <text evidence="2">The sequence shown here is derived from an EMBL/GenBank/DDBJ whole genome shotgun (WGS) entry which is preliminary data.</text>
</comment>
<reference evidence="2 3" key="1">
    <citation type="submission" date="2018-05" db="EMBL/GenBank/DDBJ databases">
        <title>Genomic Encyclopedia of Type Strains, Phase IV (KMG-IV): sequencing the most valuable type-strain genomes for metagenomic binning, comparative biology and taxonomic classification.</title>
        <authorList>
            <person name="Goeker M."/>
        </authorList>
    </citation>
    <scope>NUCLEOTIDE SEQUENCE [LARGE SCALE GENOMIC DNA]</scope>
    <source>
        <strain evidence="2 3">DSM 25350</strain>
    </source>
</reference>
<keyword evidence="1" id="KW-0472">Membrane</keyword>
<keyword evidence="1" id="KW-0812">Transmembrane</keyword>
<dbReference type="Proteomes" id="UP000245790">
    <property type="component" value="Unassembled WGS sequence"/>
</dbReference>
<dbReference type="RefSeq" id="WP_109764449.1">
    <property type="nucleotide sequence ID" value="NZ_QGGU01000010.1"/>
</dbReference>
<gene>
    <name evidence="2" type="ORF">C8D97_110130</name>
</gene>
<organism evidence="2 3">
    <name type="scientific">Pleionea mediterranea</name>
    <dbReference type="NCBI Taxonomy" id="523701"/>
    <lineage>
        <taxon>Bacteria</taxon>
        <taxon>Pseudomonadati</taxon>
        <taxon>Pseudomonadota</taxon>
        <taxon>Gammaproteobacteria</taxon>
        <taxon>Oceanospirillales</taxon>
        <taxon>Pleioneaceae</taxon>
        <taxon>Pleionea</taxon>
    </lineage>
</organism>
<protein>
    <submittedName>
        <fullName evidence="2">Uncharacterized protein</fullName>
    </submittedName>
</protein>
<feature type="transmembrane region" description="Helical" evidence="1">
    <location>
        <begin position="159"/>
        <end position="181"/>
    </location>
</feature>
<evidence type="ECO:0000256" key="1">
    <source>
        <dbReference type="SAM" id="Phobius"/>
    </source>
</evidence>
<keyword evidence="3" id="KW-1185">Reference proteome</keyword>
<evidence type="ECO:0000313" key="3">
    <source>
        <dbReference type="Proteomes" id="UP000245790"/>
    </source>
</evidence>
<dbReference type="EMBL" id="QGGU01000010">
    <property type="protein sequence ID" value="PWK47915.1"/>
    <property type="molecule type" value="Genomic_DNA"/>
</dbReference>
<sequence>MTQLTRLEGTNISFNQDFFDLASVKAFGQKDLPKLTLSDVDSMVPKASGPVELGDHVITQDESINQIMDQVIADMAKDSDFQSIIAKDKKQLLQQAEKNIQNSMTQDVDPKLLRNNMESLVITKTETDSGADYLINGEQVLHIPKQEQGTRLAASFEMILAWTMLIWHSVSFIATIVSIWMPKASGNRVKTVGKVVQKEASAWRKFINAMKRIKEAADNSEKVKFFLDAFTKINVFLQLKNVVKSILSNLKWYEITLAVLQFITAVAALFVTAGASMVAKMIKLASNLISIVQDVIHILKLEGKLSAQLETGEPSQVA</sequence>
<evidence type="ECO:0000313" key="2">
    <source>
        <dbReference type="EMBL" id="PWK47915.1"/>
    </source>
</evidence>
<proteinExistence type="predicted"/>
<keyword evidence="1" id="KW-1133">Transmembrane helix</keyword>
<name>A0A316FII0_9GAMM</name>
<dbReference type="AlphaFoldDB" id="A0A316FII0"/>
<feature type="transmembrane region" description="Helical" evidence="1">
    <location>
        <begin position="255"/>
        <end position="279"/>
    </location>
</feature>
<accession>A0A316FII0</accession>